<reference evidence="2" key="1">
    <citation type="submission" date="2020-02" db="EMBL/GenBank/DDBJ databases">
        <authorList>
            <person name="Meier V. D."/>
        </authorList>
    </citation>
    <scope>NUCLEOTIDE SEQUENCE</scope>
    <source>
        <strain evidence="2">AVDCRST_MAG85</strain>
    </source>
</reference>
<feature type="compositionally biased region" description="Basic and acidic residues" evidence="1">
    <location>
        <begin position="438"/>
        <end position="456"/>
    </location>
</feature>
<accession>A0A6J4TQH9</accession>
<keyword evidence="2" id="KW-0326">Glycosidase</keyword>
<name>A0A6J4TQH9_9ACTN</name>
<evidence type="ECO:0000256" key="1">
    <source>
        <dbReference type="SAM" id="MobiDB-lite"/>
    </source>
</evidence>
<feature type="compositionally biased region" description="Basic and acidic residues" evidence="1">
    <location>
        <begin position="294"/>
        <end position="320"/>
    </location>
</feature>
<gene>
    <name evidence="2" type="ORF">AVDCRST_MAG85-3551</name>
</gene>
<keyword evidence="2" id="KW-0378">Hydrolase</keyword>
<feature type="compositionally biased region" description="Basic and acidic residues" evidence="1">
    <location>
        <begin position="467"/>
        <end position="476"/>
    </location>
</feature>
<proteinExistence type="predicted"/>
<dbReference type="EC" id="3.2.1.177" evidence="2"/>
<feature type="non-terminal residue" evidence="2">
    <location>
        <position position="492"/>
    </location>
</feature>
<dbReference type="AlphaFoldDB" id="A0A6J4TQH9"/>
<feature type="compositionally biased region" description="Low complexity" evidence="1">
    <location>
        <begin position="226"/>
        <end position="260"/>
    </location>
</feature>
<feature type="region of interest" description="Disordered" evidence="1">
    <location>
        <begin position="395"/>
        <end position="476"/>
    </location>
</feature>
<protein>
    <submittedName>
        <fullName evidence="2">GH31</fullName>
        <ecNumber evidence="2">3.2.1.177</ecNumber>
    </submittedName>
</protein>
<feature type="compositionally biased region" description="Basic residues" evidence="1">
    <location>
        <begin position="14"/>
        <end position="34"/>
    </location>
</feature>
<feature type="compositionally biased region" description="Basic and acidic residues" evidence="1">
    <location>
        <begin position="328"/>
        <end position="340"/>
    </location>
</feature>
<feature type="non-terminal residue" evidence="2">
    <location>
        <position position="1"/>
    </location>
</feature>
<feature type="compositionally biased region" description="Basic and acidic residues" evidence="1">
    <location>
        <begin position="102"/>
        <end position="116"/>
    </location>
</feature>
<feature type="compositionally biased region" description="Basic and acidic residues" evidence="1">
    <location>
        <begin position="416"/>
        <end position="431"/>
    </location>
</feature>
<dbReference type="EMBL" id="CADCVT010000394">
    <property type="protein sequence ID" value="CAA9529621.1"/>
    <property type="molecule type" value="Genomic_DNA"/>
</dbReference>
<dbReference type="GO" id="GO:0061634">
    <property type="term" value="F:alpha-D-xyloside xylohydrolase"/>
    <property type="evidence" value="ECO:0007669"/>
    <property type="project" value="UniProtKB-EC"/>
</dbReference>
<sequence length="492" mass="54838">ARSCPHRRLRRACRARTRRVRRGRIAHGEHRRPHRSDLLRRRPQRESGCAAGHPDAVRHVGSSNDVRQDKTRRACCRDGRRHRIRQADPSEDAARRRRGHRGRGDLEGRGSDDDRLHRTRGRALPRLRRALERDRPARQRRRGVRGGGALPARGAAVHRGVRAAAGLPPARRRHVLPDPVAAVDRGVRVPARQRGDVDVPPRRRRLLERRGAVEPPGVPRVRRPDAGQGARALHGAARAPAAGRGTVGARRVVAADAGRPVRGRGARRAAQGGCPDQRGRDVPALPAVRRPAPRPREGQGADEGDPRPPRGGARVHEPHGLHRPSALRRGDVQHRRDRAPVRVPLLHRRPVPGQPGRLHEPGRPQLLRVARARGDRGRLRRLDGGLRRVHARGRALGRRHAGHADAQPLPDPLPPHGDRADRGRRAADRQLRPLGLHRHGEAREDRLGRRPDDRLGLRRPRVVGAQRADDGAERREHVGLGHRRLLLARPAQ</sequence>
<feature type="region of interest" description="Disordered" evidence="1">
    <location>
        <begin position="14"/>
        <end position="157"/>
    </location>
</feature>
<feature type="compositionally biased region" description="Basic residues" evidence="1">
    <location>
        <begin position="117"/>
        <end position="128"/>
    </location>
</feature>
<feature type="region of interest" description="Disordered" evidence="1">
    <location>
        <begin position="214"/>
        <end position="342"/>
    </location>
</feature>
<feature type="compositionally biased region" description="Basic and acidic residues" evidence="1">
    <location>
        <begin position="66"/>
        <end position="78"/>
    </location>
</feature>
<feature type="compositionally biased region" description="Basic and acidic residues" evidence="1">
    <location>
        <begin position="85"/>
        <end position="94"/>
    </location>
</feature>
<evidence type="ECO:0000313" key="2">
    <source>
        <dbReference type="EMBL" id="CAA9529621.1"/>
    </source>
</evidence>
<organism evidence="2">
    <name type="scientific">uncultured Solirubrobacteraceae bacterium</name>
    <dbReference type="NCBI Taxonomy" id="1162706"/>
    <lineage>
        <taxon>Bacteria</taxon>
        <taxon>Bacillati</taxon>
        <taxon>Actinomycetota</taxon>
        <taxon>Thermoleophilia</taxon>
        <taxon>Solirubrobacterales</taxon>
        <taxon>Solirubrobacteraceae</taxon>
        <taxon>environmental samples</taxon>
    </lineage>
</organism>